<evidence type="ECO:0000313" key="3">
    <source>
        <dbReference type="Proteomes" id="UP000601435"/>
    </source>
</evidence>
<keyword evidence="3" id="KW-1185">Reference proteome</keyword>
<keyword evidence="1" id="KW-0732">Signal</keyword>
<dbReference type="OrthoDB" id="407979at2759"/>
<feature type="signal peptide" evidence="1">
    <location>
        <begin position="1"/>
        <end position="30"/>
    </location>
</feature>
<dbReference type="Proteomes" id="UP000601435">
    <property type="component" value="Unassembled WGS sequence"/>
</dbReference>
<gene>
    <name evidence="2" type="ORF">SNEC2469_LOCUS31277</name>
</gene>
<evidence type="ECO:0000313" key="2">
    <source>
        <dbReference type="EMBL" id="CAE7914324.1"/>
    </source>
</evidence>
<feature type="non-terminal residue" evidence="2">
    <location>
        <position position="286"/>
    </location>
</feature>
<name>A0A813BRY0_9DINO</name>
<dbReference type="EMBL" id="CAJNJA010075219">
    <property type="protein sequence ID" value="CAE7914324.1"/>
    <property type="molecule type" value="Genomic_DNA"/>
</dbReference>
<organism evidence="2 3">
    <name type="scientific">Symbiodinium necroappetens</name>
    <dbReference type="NCBI Taxonomy" id="1628268"/>
    <lineage>
        <taxon>Eukaryota</taxon>
        <taxon>Sar</taxon>
        <taxon>Alveolata</taxon>
        <taxon>Dinophyceae</taxon>
        <taxon>Suessiales</taxon>
        <taxon>Symbiodiniaceae</taxon>
        <taxon>Symbiodinium</taxon>
    </lineage>
</organism>
<comment type="caution">
    <text evidence="2">The sequence shown here is derived from an EMBL/GenBank/DDBJ whole genome shotgun (WGS) entry which is preliminary data.</text>
</comment>
<accession>A0A813BRY0</accession>
<protein>
    <submittedName>
        <fullName evidence="2">Uncharacterized protein</fullName>
    </submittedName>
</protein>
<reference evidence="2" key="1">
    <citation type="submission" date="2021-02" db="EMBL/GenBank/DDBJ databases">
        <authorList>
            <person name="Dougan E. K."/>
            <person name="Rhodes N."/>
            <person name="Thang M."/>
            <person name="Chan C."/>
        </authorList>
    </citation>
    <scope>NUCLEOTIDE SEQUENCE</scope>
</reference>
<dbReference type="AlphaFoldDB" id="A0A813BRY0"/>
<feature type="chain" id="PRO_5032983444" evidence="1">
    <location>
        <begin position="31"/>
        <end position="286"/>
    </location>
</feature>
<evidence type="ECO:0000256" key="1">
    <source>
        <dbReference type="SAM" id="SignalP"/>
    </source>
</evidence>
<sequence length="286" mass="32248">MIVAGRCRQPCLAAVHIFWAMLLMVSHVAAEDECYKASFLQTDILLRLERDLQTSSMQQHTKVCDPPSGWQGICAALQAEDRYVPMEEVISRYTGLDGYCIFGELGNWTRKCAIARCYENARPFAESYNDWYKTYLLDPVSTPRKLRMPNGREITIRDHQYPLDDLYCLANGWYDLPRSPTVNNFTYLVQVSESSCRLLESTVPNYHNMTLNMLIKEGMRDEKQLEELLRGFDPVVNVDQSLVDGMKFHAAAKCVLAGGKGAVCDIANCAMRGCLSLDGAVGYAAR</sequence>
<proteinExistence type="predicted"/>